<name>A0AA86JAQ3_9ENTR</name>
<sequence length="55" mass="5857">MAKIRYLQRTHDSIPGDEKTVDDQCARVLVLLVKAEFTGGKRAGGGKKKNNAGGG</sequence>
<evidence type="ECO:0000313" key="1">
    <source>
        <dbReference type="EMBL" id="BCU55989.1"/>
    </source>
</evidence>
<accession>A0AA86JAQ3</accession>
<gene>
    <name evidence="1" type="ORF">ENKO_25830</name>
</gene>
<proteinExistence type="predicted"/>
<dbReference type="RefSeq" id="WP_176400553.1">
    <property type="nucleotide sequence ID" value="NZ_AP024590.1"/>
</dbReference>
<protein>
    <submittedName>
        <fullName evidence="1">Uncharacterized protein</fullName>
    </submittedName>
</protein>
<reference evidence="1" key="1">
    <citation type="submission" date="2021-04" db="EMBL/GenBank/DDBJ databases">
        <title>Difference and commonality of drug resistance evolution in various bacteria. and drug sensitivity profiles.</title>
        <authorList>
            <person name="Maeda T."/>
            <person name="Shibai A."/>
            <person name="Kawada K."/>
            <person name="Kotani H."/>
            <person name="Tarusawa Y."/>
            <person name="Tanabe K."/>
            <person name="Furusawa C."/>
        </authorList>
    </citation>
    <scope>NUCLEOTIDE SEQUENCE</scope>
    <source>
        <strain evidence="1">JCM 8580</strain>
    </source>
</reference>
<dbReference type="AlphaFoldDB" id="A0AA86JAQ3"/>
<organism evidence="1 2">
    <name type="scientific">Enterobacter kobei</name>
    <dbReference type="NCBI Taxonomy" id="208224"/>
    <lineage>
        <taxon>Bacteria</taxon>
        <taxon>Pseudomonadati</taxon>
        <taxon>Pseudomonadota</taxon>
        <taxon>Gammaproteobacteria</taxon>
        <taxon>Enterobacterales</taxon>
        <taxon>Enterobacteriaceae</taxon>
        <taxon>Enterobacter</taxon>
        <taxon>Enterobacter cloacae complex</taxon>
    </lineage>
</organism>
<dbReference type="Proteomes" id="UP000682928">
    <property type="component" value="Chromosome"/>
</dbReference>
<dbReference type="EMBL" id="AP024590">
    <property type="protein sequence ID" value="BCU55989.1"/>
    <property type="molecule type" value="Genomic_DNA"/>
</dbReference>
<evidence type="ECO:0000313" key="2">
    <source>
        <dbReference type="Proteomes" id="UP000682928"/>
    </source>
</evidence>